<dbReference type="Pfam" id="PF12790">
    <property type="entry name" value="T6SS-SciN"/>
    <property type="match status" value="1"/>
</dbReference>
<name>A0A1X1EVU2_PANCY</name>
<dbReference type="InterPro" id="IPR017734">
    <property type="entry name" value="T6SS_SciN"/>
</dbReference>
<proteinExistence type="predicted"/>
<dbReference type="AlphaFoldDB" id="A0A1X1EVU2"/>
<comment type="caution">
    <text evidence="1">The sequence shown here is derived from an EMBL/GenBank/DDBJ whole genome shotgun (WGS) entry which is preliminary data.</text>
</comment>
<dbReference type="NCBIfam" id="TIGR03352">
    <property type="entry name" value="VI_chp_3"/>
    <property type="match status" value="1"/>
</dbReference>
<dbReference type="EMBL" id="MLJI01000001">
    <property type="protein sequence ID" value="ORM94108.1"/>
    <property type="molecule type" value="Genomic_DNA"/>
</dbReference>
<sequence>MALTLTTFRLRQWLWPLLVLLLTACSSSQTPVARYNLNFQAHPQINAGAPLKVRVMLLTSDAAFMSADFYSLQNQPATALGNSLLNTQEFFLRSGQLSKTLTGKSLPEARFIGVMAEYQTLDGKVWRLALPFPDGDNSSFWQFWKSNDGELNARIVADINGLRPVKQ</sequence>
<gene>
    <name evidence="1" type="ORF">HA50_12390</name>
</gene>
<keyword evidence="1" id="KW-0449">Lipoprotein</keyword>
<dbReference type="InterPro" id="IPR038706">
    <property type="entry name" value="Type_VI_SciN-like_sf"/>
</dbReference>
<dbReference type="Proteomes" id="UP000193749">
    <property type="component" value="Unassembled WGS sequence"/>
</dbReference>
<dbReference type="OrthoDB" id="5471061at2"/>
<accession>A0A1X1EVU2</accession>
<dbReference type="PANTHER" id="PTHR37625">
    <property type="entry name" value="OUTER MEMBRANE LIPOPROTEIN-RELATED"/>
    <property type="match status" value="1"/>
</dbReference>
<keyword evidence="2" id="KW-1185">Reference proteome</keyword>
<dbReference type="PANTHER" id="PTHR37625:SF4">
    <property type="entry name" value="OUTER MEMBRANE LIPOPROTEIN"/>
    <property type="match status" value="1"/>
</dbReference>
<reference evidence="1 2" key="1">
    <citation type="journal article" date="2017" name="Antonie Van Leeuwenhoek">
        <title>Phylogenomic resolution of the bacterial genus Pantoea and its relationship with Erwinia and Tatumella.</title>
        <authorList>
            <person name="Palmer M."/>
            <person name="Steenkamp E.T."/>
            <person name="Coetzee M.P."/>
            <person name="Chan W.Y."/>
            <person name="van Zyl E."/>
            <person name="De Maayer P."/>
            <person name="Coutinho T.A."/>
            <person name="Blom J."/>
            <person name="Smits T.H."/>
            <person name="Duffy B."/>
            <person name="Venter S.N."/>
        </authorList>
    </citation>
    <scope>NUCLEOTIDE SEQUENCE [LARGE SCALE GENOMIC DNA]</scope>
    <source>
        <strain evidence="1 2">LMG 2657</strain>
    </source>
</reference>
<protein>
    <submittedName>
        <fullName evidence="1">Type VI secretion system-associated lipoprotein</fullName>
    </submittedName>
</protein>
<evidence type="ECO:0000313" key="1">
    <source>
        <dbReference type="EMBL" id="ORM94108.1"/>
    </source>
</evidence>
<dbReference type="RefSeq" id="WP_084875898.1">
    <property type="nucleotide sequence ID" value="NZ_JAGGMY010000001.1"/>
</dbReference>
<evidence type="ECO:0000313" key="2">
    <source>
        <dbReference type="Proteomes" id="UP000193749"/>
    </source>
</evidence>
<organism evidence="1 2">
    <name type="scientific">Pantoea cypripedii</name>
    <name type="common">Pectobacterium cypripedii</name>
    <name type="synonym">Erwinia cypripedii</name>
    <dbReference type="NCBI Taxonomy" id="55209"/>
    <lineage>
        <taxon>Bacteria</taxon>
        <taxon>Pseudomonadati</taxon>
        <taxon>Pseudomonadota</taxon>
        <taxon>Gammaproteobacteria</taxon>
        <taxon>Enterobacterales</taxon>
        <taxon>Erwiniaceae</taxon>
        <taxon>Pantoea</taxon>
    </lineage>
</organism>
<dbReference type="STRING" id="55209.HA50_12390"/>
<dbReference type="Gene3D" id="2.60.40.4150">
    <property type="entry name" value="Type VI secretion system, lipoprotein SciN"/>
    <property type="match status" value="1"/>
</dbReference>